<dbReference type="GO" id="GO:0005524">
    <property type="term" value="F:ATP binding"/>
    <property type="evidence" value="ECO:0007669"/>
    <property type="project" value="UniProtKB-KW"/>
</dbReference>
<dbReference type="Pfam" id="PF00454">
    <property type="entry name" value="PI3_PI4_kinase"/>
    <property type="match status" value="1"/>
</dbReference>
<dbReference type="OrthoDB" id="5839at2759"/>
<keyword evidence="5" id="KW-0418">Kinase</keyword>
<comment type="similarity">
    <text evidence="1">Belongs to the PI3/PI4-kinase family. Type II PI4K subfamily.</text>
</comment>
<dbReference type="PROSITE" id="PS50290">
    <property type="entry name" value="PI3_4_KINASE_3"/>
    <property type="match status" value="1"/>
</dbReference>
<sequence length="519" mass="57241">MAAAVAVDHHHQHALRPAVLRRRCRCRCRLRSFPHHDPNLLDLDLPSPPQSPSSTIIHRSLSTPCFPSPTTATTNANESSNTNHIVRVEIIGGRRAHGVHALVVEAAIALASGMQPVPANSNNLSGAYILRHRTGESFAVVKPVDEEPLAHWLRSVHAGETGAREAAAYLLDHNGFSGVPPTALIKISHPMIAGAPARRISSIQRFVPHDFEASDLGPSRFSITSVHRIGILDIRLLNIDRHAGNILVKRSSCENDGGAELVPIDHGLCLPEILDDPYFEWLHWPQASVPFSETEADYIASLQPSKDADLLRSELPLIKESSIRILLLCTIFLKGAAAAGLCLADIGGMMTREFHGLREGPSVLEAHCKKVKEMMNGVGSIQGSEHNEDEKQVMEFQFEMEDHEINGDGFPESSCNIEDVLDIPLLLRSKPVLTVDKGKEEEENGCNADKKDEMKVMITKSLSFSVSEFNQMRCISFGEMNEDEWGLFLDKFEQMLPEVFEDRKISTGPTQRLGTSCSF</sequence>
<evidence type="ECO:0000256" key="5">
    <source>
        <dbReference type="ARBA" id="ARBA00022777"/>
    </source>
</evidence>
<protein>
    <recommendedName>
        <fullName evidence="2">1-phosphatidylinositol 4-kinase</fullName>
        <ecNumber evidence="2">2.7.1.67</ecNumber>
    </recommendedName>
</protein>
<proteinExistence type="inferred from homology"/>
<dbReference type="InterPro" id="IPR000403">
    <property type="entry name" value="PI3/4_kinase_cat_dom"/>
</dbReference>
<organism evidence="8 9">
    <name type="scientific">Dioscorea zingiberensis</name>
    <dbReference type="NCBI Taxonomy" id="325984"/>
    <lineage>
        <taxon>Eukaryota</taxon>
        <taxon>Viridiplantae</taxon>
        <taxon>Streptophyta</taxon>
        <taxon>Embryophyta</taxon>
        <taxon>Tracheophyta</taxon>
        <taxon>Spermatophyta</taxon>
        <taxon>Magnoliopsida</taxon>
        <taxon>Liliopsida</taxon>
        <taxon>Dioscoreales</taxon>
        <taxon>Dioscoreaceae</taxon>
        <taxon>Dioscorea</taxon>
    </lineage>
</organism>
<comment type="caution">
    <text evidence="8">The sequence shown here is derived from an EMBL/GenBank/DDBJ whole genome shotgun (WGS) entry which is preliminary data.</text>
</comment>
<accession>A0A9D5HIN5</accession>
<evidence type="ECO:0000256" key="4">
    <source>
        <dbReference type="ARBA" id="ARBA00022741"/>
    </source>
</evidence>
<keyword evidence="6" id="KW-0067">ATP-binding</keyword>
<keyword evidence="9" id="KW-1185">Reference proteome</keyword>
<evidence type="ECO:0000313" key="8">
    <source>
        <dbReference type="EMBL" id="KAJ0978001.1"/>
    </source>
</evidence>
<dbReference type="EC" id="2.7.1.67" evidence="2"/>
<evidence type="ECO:0000256" key="3">
    <source>
        <dbReference type="ARBA" id="ARBA00022679"/>
    </source>
</evidence>
<evidence type="ECO:0000256" key="2">
    <source>
        <dbReference type="ARBA" id="ARBA00012169"/>
    </source>
</evidence>
<evidence type="ECO:0000313" key="9">
    <source>
        <dbReference type="Proteomes" id="UP001085076"/>
    </source>
</evidence>
<keyword evidence="4" id="KW-0547">Nucleotide-binding</keyword>
<dbReference type="InterPro" id="IPR044571">
    <property type="entry name" value="P4KG1-8"/>
</dbReference>
<evidence type="ECO:0000256" key="1">
    <source>
        <dbReference type="ARBA" id="ARBA00008941"/>
    </source>
</evidence>
<keyword evidence="3" id="KW-0808">Transferase</keyword>
<dbReference type="Proteomes" id="UP001085076">
    <property type="component" value="Miscellaneous, Linkage group lg03"/>
</dbReference>
<evidence type="ECO:0000256" key="6">
    <source>
        <dbReference type="ARBA" id="ARBA00022840"/>
    </source>
</evidence>
<reference evidence="8" key="2">
    <citation type="journal article" date="2022" name="Hortic Res">
        <title>The genome of Dioscorea zingiberensis sheds light on the biosynthesis, origin and evolution of the medicinally important diosgenin saponins.</title>
        <authorList>
            <person name="Li Y."/>
            <person name="Tan C."/>
            <person name="Li Z."/>
            <person name="Guo J."/>
            <person name="Li S."/>
            <person name="Chen X."/>
            <person name="Wang C."/>
            <person name="Dai X."/>
            <person name="Yang H."/>
            <person name="Song W."/>
            <person name="Hou L."/>
            <person name="Xu J."/>
            <person name="Tong Z."/>
            <person name="Xu A."/>
            <person name="Yuan X."/>
            <person name="Wang W."/>
            <person name="Yang Q."/>
            <person name="Chen L."/>
            <person name="Sun Z."/>
            <person name="Wang K."/>
            <person name="Pan B."/>
            <person name="Chen J."/>
            <person name="Bao Y."/>
            <person name="Liu F."/>
            <person name="Qi X."/>
            <person name="Gang D.R."/>
            <person name="Wen J."/>
            <person name="Li J."/>
        </authorList>
    </citation>
    <scope>NUCLEOTIDE SEQUENCE</scope>
    <source>
        <strain evidence="8">Dzin_1.0</strain>
    </source>
</reference>
<dbReference type="GO" id="GO:0004430">
    <property type="term" value="F:1-phosphatidylinositol 4-kinase activity"/>
    <property type="evidence" value="ECO:0007669"/>
    <property type="project" value="UniProtKB-EC"/>
</dbReference>
<dbReference type="AlphaFoldDB" id="A0A9D5HIN5"/>
<evidence type="ECO:0000259" key="7">
    <source>
        <dbReference type="PROSITE" id="PS50290"/>
    </source>
</evidence>
<reference evidence="8" key="1">
    <citation type="submission" date="2021-03" db="EMBL/GenBank/DDBJ databases">
        <authorList>
            <person name="Li Z."/>
            <person name="Yang C."/>
        </authorList>
    </citation>
    <scope>NUCLEOTIDE SEQUENCE</scope>
    <source>
        <strain evidence="8">Dzin_1.0</strain>
        <tissue evidence="8">Leaf</tissue>
    </source>
</reference>
<feature type="domain" description="PI3K/PI4K catalytic" evidence="7">
    <location>
        <begin position="114"/>
        <end position="383"/>
    </location>
</feature>
<dbReference type="EMBL" id="JAGGNH010000003">
    <property type="protein sequence ID" value="KAJ0978001.1"/>
    <property type="molecule type" value="Genomic_DNA"/>
</dbReference>
<dbReference type="PANTHER" id="PTHR45800">
    <property type="entry name" value="PHOSPHATIDYLINOSITOL 4-KINASE GAMMA"/>
    <property type="match status" value="1"/>
</dbReference>
<dbReference type="PANTHER" id="PTHR45800:SF21">
    <property type="entry name" value="PHOSPHATIDYLINOSITOL 4-KINASE GAMMA 8"/>
    <property type="match status" value="1"/>
</dbReference>
<name>A0A9D5HIN5_9LILI</name>
<gene>
    <name evidence="8" type="ORF">J5N97_013475</name>
</gene>